<dbReference type="SUPFAM" id="SSF82171">
    <property type="entry name" value="DPP6 N-terminal domain-like"/>
    <property type="match status" value="1"/>
</dbReference>
<comment type="similarity">
    <text evidence="1">Belongs to the TolB family.</text>
</comment>
<reference evidence="2 3" key="1">
    <citation type="submission" date="2018-09" db="EMBL/GenBank/DDBJ databases">
        <title>Genome sequencing of strain 6GH32-13.</title>
        <authorList>
            <person name="Weon H.-Y."/>
            <person name="Heo J."/>
            <person name="Kwon S.-W."/>
        </authorList>
    </citation>
    <scope>NUCLEOTIDE SEQUENCE [LARGE SCALE GENOMIC DNA]</scope>
    <source>
        <strain evidence="2 3">5GH32-13</strain>
    </source>
</reference>
<evidence type="ECO:0000313" key="3">
    <source>
        <dbReference type="Proteomes" id="UP000263900"/>
    </source>
</evidence>
<evidence type="ECO:0000256" key="1">
    <source>
        <dbReference type="ARBA" id="ARBA00009820"/>
    </source>
</evidence>
<sequence length="362" mass="39305">MRCTLVILFFLVAVACRKGKVENEIQEPLDLNATDEIAFIAKNGTTEGFQLFLMKTDGSGLHALSGDTIANEPLAVSHDGNKFLYSTLDKSRTSRLYVIDKRGGGAVLLASDTGFYSNMSWSPDDRTILFQKWMMGLGNTSSNVFVMDSDGRNEKQLTTDGRSTYPHWFPDGRKIIYNAVNNNPGIYIMGADGSNAWRLGLAGTVYANAILSPAGDKIALSFVSAGNQGSLLYVTNADGTGMKEVVVAPPPAVPSASAYYRVIELSPAWSPDGTKIAYACTVGDNSEIFVVNSDGTENKRLTKTSKLESNPVWSKDGRHIIYLANDPKAYNPAIYIMRANGHSPTQVSTTDGFIMYPTYIGQ</sequence>
<name>A0A3B7MMW6_9BACT</name>
<organism evidence="2 3">
    <name type="scientific">Paraflavitalea soli</name>
    <dbReference type="NCBI Taxonomy" id="2315862"/>
    <lineage>
        <taxon>Bacteria</taxon>
        <taxon>Pseudomonadati</taxon>
        <taxon>Bacteroidota</taxon>
        <taxon>Chitinophagia</taxon>
        <taxon>Chitinophagales</taxon>
        <taxon>Chitinophagaceae</taxon>
        <taxon>Paraflavitalea</taxon>
    </lineage>
</organism>
<dbReference type="Gene3D" id="2.120.10.30">
    <property type="entry name" value="TolB, C-terminal domain"/>
    <property type="match status" value="2"/>
</dbReference>
<accession>A0A3B7MMW6</accession>
<dbReference type="Proteomes" id="UP000263900">
    <property type="component" value="Chromosome"/>
</dbReference>
<evidence type="ECO:0008006" key="4">
    <source>
        <dbReference type="Google" id="ProtNLM"/>
    </source>
</evidence>
<dbReference type="InterPro" id="IPR011659">
    <property type="entry name" value="WD40"/>
</dbReference>
<dbReference type="PANTHER" id="PTHR36842">
    <property type="entry name" value="PROTEIN TOLB HOMOLOG"/>
    <property type="match status" value="1"/>
</dbReference>
<protein>
    <recommendedName>
        <fullName evidence="4">DUF5050 domain-containing protein</fullName>
    </recommendedName>
</protein>
<dbReference type="PROSITE" id="PS51257">
    <property type="entry name" value="PROKAR_LIPOPROTEIN"/>
    <property type="match status" value="1"/>
</dbReference>
<dbReference type="EMBL" id="CP032157">
    <property type="protein sequence ID" value="AXY72965.1"/>
    <property type="molecule type" value="Genomic_DNA"/>
</dbReference>
<dbReference type="InterPro" id="IPR011042">
    <property type="entry name" value="6-blade_b-propeller_TolB-like"/>
</dbReference>
<dbReference type="KEGG" id="pseg:D3H65_02835"/>
<proteinExistence type="inferred from homology"/>
<evidence type="ECO:0000313" key="2">
    <source>
        <dbReference type="EMBL" id="AXY72965.1"/>
    </source>
</evidence>
<dbReference type="PANTHER" id="PTHR36842:SF1">
    <property type="entry name" value="PROTEIN TOLB"/>
    <property type="match status" value="1"/>
</dbReference>
<keyword evidence="3" id="KW-1185">Reference proteome</keyword>
<dbReference type="AlphaFoldDB" id="A0A3B7MMW6"/>
<dbReference type="Pfam" id="PF07676">
    <property type="entry name" value="PD40"/>
    <property type="match status" value="3"/>
</dbReference>
<dbReference type="OrthoDB" id="9815657at2"/>
<gene>
    <name evidence="2" type="ORF">D3H65_02835</name>
</gene>